<evidence type="ECO:0000313" key="5">
    <source>
        <dbReference type="Proteomes" id="UP000612055"/>
    </source>
</evidence>
<dbReference type="PROSITE" id="PS50011">
    <property type="entry name" value="PROTEIN_KINASE_DOM"/>
    <property type="match status" value="1"/>
</dbReference>
<dbReference type="Gene3D" id="1.10.510.10">
    <property type="entry name" value="Transferase(Phosphotransferase) domain 1"/>
    <property type="match status" value="1"/>
</dbReference>
<feature type="binding site" evidence="1">
    <location>
        <position position="251"/>
    </location>
    <ligand>
        <name>ATP</name>
        <dbReference type="ChEBI" id="CHEBI:30616"/>
    </ligand>
</feature>
<dbReference type="PROSITE" id="PS00107">
    <property type="entry name" value="PROTEIN_KINASE_ATP"/>
    <property type="match status" value="1"/>
</dbReference>
<evidence type="ECO:0000256" key="2">
    <source>
        <dbReference type="SAM" id="MobiDB-lite"/>
    </source>
</evidence>
<keyword evidence="1" id="KW-0067">ATP-binding</keyword>
<feature type="region of interest" description="Disordered" evidence="2">
    <location>
        <begin position="483"/>
        <end position="528"/>
    </location>
</feature>
<accession>A0A835Y4G1</accession>
<evidence type="ECO:0000313" key="4">
    <source>
        <dbReference type="EMBL" id="KAG2493956.1"/>
    </source>
</evidence>
<keyword evidence="1" id="KW-0547">Nucleotide-binding</keyword>
<feature type="compositionally biased region" description="Gly residues" evidence="2">
    <location>
        <begin position="490"/>
        <end position="508"/>
    </location>
</feature>
<dbReference type="PROSITE" id="PS00109">
    <property type="entry name" value="PROTEIN_KINASE_TYR"/>
    <property type="match status" value="1"/>
</dbReference>
<protein>
    <recommendedName>
        <fullName evidence="3">Protein kinase domain-containing protein</fullName>
    </recommendedName>
</protein>
<comment type="caution">
    <text evidence="4">The sequence shown here is derived from an EMBL/GenBank/DDBJ whole genome shotgun (WGS) entry which is preliminary data.</text>
</comment>
<evidence type="ECO:0000259" key="3">
    <source>
        <dbReference type="PROSITE" id="PS50011"/>
    </source>
</evidence>
<keyword evidence="5" id="KW-1185">Reference proteome</keyword>
<dbReference type="PANTHER" id="PTHR37171">
    <property type="entry name" value="SERINE/THREONINE-PROTEIN KINASE YRZF-RELATED"/>
    <property type="match status" value="1"/>
</dbReference>
<feature type="compositionally biased region" description="Gly residues" evidence="2">
    <location>
        <begin position="359"/>
        <end position="368"/>
    </location>
</feature>
<dbReference type="InterPro" id="IPR017441">
    <property type="entry name" value="Protein_kinase_ATP_BS"/>
</dbReference>
<dbReference type="Proteomes" id="UP000612055">
    <property type="component" value="Unassembled WGS sequence"/>
</dbReference>
<organism evidence="4 5">
    <name type="scientific">Edaphochlamys debaryana</name>
    <dbReference type="NCBI Taxonomy" id="47281"/>
    <lineage>
        <taxon>Eukaryota</taxon>
        <taxon>Viridiplantae</taxon>
        <taxon>Chlorophyta</taxon>
        <taxon>core chlorophytes</taxon>
        <taxon>Chlorophyceae</taxon>
        <taxon>CS clade</taxon>
        <taxon>Chlamydomonadales</taxon>
        <taxon>Chlamydomonadales incertae sedis</taxon>
        <taxon>Edaphochlamys</taxon>
    </lineage>
</organism>
<dbReference type="EMBL" id="JAEHOE010000034">
    <property type="protein sequence ID" value="KAG2493956.1"/>
    <property type="molecule type" value="Genomic_DNA"/>
</dbReference>
<sequence>MVVCPPNPKPLGPVPCALIAVCSLRELLWQALPAIDYYKREASASVPSPYSGSPLVVEELPLPPELALPEPALLPVWGPPSLGSGLRSIVSSETAVQSALDQVLMSCNASLQAVYGVSWMRPLSLERLKGVTLQSYAQGVNGRPDFVLGAPVDSFCSFLVAKRVTPSGGGDAALVGLPAGLGLAAPSAGGTARAAGKGDGGGGSSGAADASGASAKVVDIEELPDPEFLLGQGLTGNIFATTWRGRPVAVKATVDPALLPLLRNEVNVYEWPTVRPLQGTLLPELVGWGAADSPPSAWLLTALVEGGVLLDPEVHPEHRCPAVEAAAAEALAALHAAGFLHGDVRADNLLVVIQPGPGGSAAADGGGAQPPPNRPAAQPDGVGPPPPPRVVLIDLGLARPMLAGGEGRDAAQAELAELRALFCPAAASHGWASAFSSRTLGGCRGSGSWALRTPHRGVRCCWGTGGAARFPAGPLAVEGSAWFSPDELGHGPGPSGGGIRLGSSGGDWPGSSVVDDGPSGGGDALGSS</sequence>
<dbReference type="GO" id="GO:0004672">
    <property type="term" value="F:protein kinase activity"/>
    <property type="evidence" value="ECO:0007669"/>
    <property type="project" value="InterPro"/>
</dbReference>
<evidence type="ECO:0000256" key="1">
    <source>
        <dbReference type="PROSITE-ProRule" id="PRU10141"/>
    </source>
</evidence>
<dbReference type="SUPFAM" id="SSF56112">
    <property type="entry name" value="Protein kinase-like (PK-like)"/>
    <property type="match status" value="1"/>
</dbReference>
<dbReference type="InterPro" id="IPR000719">
    <property type="entry name" value="Prot_kinase_dom"/>
</dbReference>
<proteinExistence type="predicted"/>
<dbReference type="InterPro" id="IPR011009">
    <property type="entry name" value="Kinase-like_dom_sf"/>
</dbReference>
<dbReference type="PANTHER" id="PTHR37171:SF1">
    <property type="entry name" value="SERINE_THREONINE-PROTEIN KINASE YRZF-RELATED"/>
    <property type="match status" value="1"/>
</dbReference>
<dbReference type="GO" id="GO:0005524">
    <property type="term" value="F:ATP binding"/>
    <property type="evidence" value="ECO:0007669"/>
    <property type="project" value="UniProtKB-UniRule"/>
</dbReference>
<dbReference type="InterPro" id="IPR008266">
    <property type="entry name" value="Tyr_kinase_AS"/>
</dbReference>
<feature type="region of interest" description="Disordered" evidence="2">
    <location>
        <begin position="359"/>
        <end position="387"/>
    </location>
</feature>
<name>A0A835Y4G1_9CHLO</name>
<feature type="domain" description="Protein kinase" evidence="3">
    <location>
        <begin position="224"/>
        <end position="528"/>
    </location>
</feature>
<dbReference type="InterPro" id="IPR052396">
    <property type="entry name" value="Meiotic_Drive_Suppr_Kinase"/>
</dbReference>
<reference evidence="4" key="1">
    <citation type="journal article" date="2020" name="bioRxiv">
        <title>Comparative genomics of Chlamydomonas.</title>
        <authorList>
            <person name="Craig R.J."/>
            <person name="Hasan A.R."/>
            <person name="Ness R.W."/>
            <person name="Keightley P.D."/>
        </authorList>
    </citation>
    <scope>NUCLEOTIDE SEQUENCE</scope>
    <source>
        <strain evidence="4">CCAP 11/70</strain>
    </source>
</reference>
<feature type="compositionally biased region" description="Gly residues" evidence="2">
    <location>
        <begin position="518"/>
        <end position="528"/>
    </location>
</feature>
<gene>
    <name evidence="4" type="ORF">HYH03_007886</name>
</gene>
<dbReference type="AlphaFoldDB" id="A0A835Y4G1"/>